<comment type="caution">
    <text evidence="1">The sequence shown here is derived from an EMBL/GenBank/DDBJ whole genome shotgun (WGS) entry which is preliminary data.</text>
</comment>
<protein>
    <submittedName>
        <fullName evidence="1">Uncharacterized protein</fullName>
    </submittedName>
</protein>
<dbReference type="AlphaFoldDB" id="A0AAD8N270"/>
<organism evidence="1 2">
    <name type="scientific">Heracleum sosnowskyi</name>
    <dbReference type="NCBI Taxonomy" id="360622"/>
    <lineage>
        <taxon>Eukaryota</taxon>
        <taxon>Viridiplantae</taxon>
        <taxon>Streptophyta</taxon>
        <taxon>Embryophyta</taxon>
        <taxon>Tracheophyta</taxon>
        <taxon>Spermatophyta</taxon>
        <taxon>Magnoliopsida</taxon>
        <taxon>eudicotyledons</taxon>
        <taxon>Gunneridae</taxon>
        <taxon>Pentapetalae</taxon>
        <taxon>asterids</taxon>
        <taxon>campanulids</taxon>
        <taxon>Apiales</taxon>
        <taxon>Apiaceae</taxon>
        <taxon>Apioideae</taxon>
        <taxon>apioid superclade</taxon>
        <taxon>Tordylieae</taxon>
        <taxon>Tordyliinae</taxon>
        <taxon>Heracleum</taxon>
    </lineage>
</organism>
<dbReference type="EMBL" id="JAUIZM010000003">
    <property type="protein sequence ID" value="KAK1393859.1"/>
    <property type="molecule type" value="Genomic_DNA"/>
</dbReference>
<name>A0AAD8N270_9APIA</name>
<evidence type="ECO:0000313" key="1">
    <source>
        <dbReference type="EMBL" id="KAK1393859.1"/>
    </source>
</evidence>
<dbReference type="Proteomes" id="UP001237642">
    <property type="component" value="Unassembled WGS sequence"/>
</dbReference>
<reference evidence="1" key="2">
    <citation type="submission" date="2023-05" db="EMBL/GenBank/DDBJ databases">
        <authorList>
            <person name="Schelkunov M.I."/>
        </authorList>
    </citation>
    <scope>NUCLEOTIDE SEQUENCE</scope>
    <source>
        <strain evidence="1">Hsosn_3</strain>
        <tissue evidence="1">Leaf</tissue>
    </source>
</reference>
<accession>A0AAD8N270</accession>
<sequence length="187" mass="22073">MEQTSLKMTEIWFDFRQLVNKARVQPDRLDYVHKIVKELNVDLDNQSGDFADFTNKDQMAAMLGQQPVGEVTILVPKVCKNKGNYFKKRLVNEREKVLNKSNKRIRKCKKCGAVTYGSRTCPKKYEEPPKKKGDTKQMLTTLDIVQRRNKILHRRKERLKQILLIDLVVSLKHYYFSSFKSFLCHYN</sequence>
<reference evidence="1" key="1">
    <citation type="submission" date="2023-02" db="EMBL/GenBank/DDBJ databases">
        <title>Genome of toxic invasive species Heracleum sosnowskyi carries increased number of genes despite the absence of recent whole-genome duplications.</title>
        <authorList>
            <person name="Schelkunov M."/>
            <person name="Shtratnikova V."/>
            <person name="Makarenko M."/>
            <person name="Klepikova A."/>
            <person name="Omelchenko D."/>
            <person name="Novikova G."/>
            <person name="Obukhova E."/>
            <person name="Bogdanov V."/>
            <person name="Penin A."/>
            <person name="Logacheva M."/>
        </authorList>
    </citation>
    <scope>NUCLEOTIDE SEQUENCE</scope>
    <source>
        <strain evidence="1">Hsosn_3</strain>
        <tissue evidence="1">Leaf</tissue>
    </source>
</reference>
<keyword evidence="2" id="KW-1185">Reference proteome</keyword>
<proteinExistence type="predicted"/>
<gene>
    <name evidence="1" type="ORF">POM88_012915</name>
</gene>
<evidence type="ECO:0000313" key="2">
    <source>
        <dbReference type="Proteomes" id="UP001237642"/>
    </source>
</evidence>